<gene>
    <name evidence="2" type="ORF">CTEN210_02557</name>
</gene>
<accession>A0AAD3H0Z3</accession>
<feature type="region of interest" description="Disordered" evidence="1">
    <location>
        <begin position="51"/>
        <end position="87"/>
    </location>
</feature>
<protein>
    <submittedName>
        <fullName evidence="2">Uncharacterized protein</fullName>
    </submittedName>
</protein>
<feature type="compositionally biased region" description="Basic and acidic residues" evidence="1">
    <location>
        <begin position="51"/>
        <end position="64"/>
    </location>
</feature>
<feature type="compositionally biased region" description="Polar residues" evidence="1">
    <location>
        <begin position="150"/>
        <end position="160"/>
    </location>
</feature>
<feature type="compositionally biased region" description="Basic and acidic residues" evidence="1">
    <location>
        <begin position="111"/>
        <end position="122"/>
    </location>
</feature>
<feature type="region of interest" description="Disordered" evidence="1">
    <location>
        <begin position="111"/>
        <end position="182"/>
    </location>
</feature>
<feature type="compositionally biased region" description="Basic and acidic residues" evidence="1">
    <location>
        <begin position="73"/>
        <end position="87"/>
    </location>
</feature>
<dbReference type="AlphaFoldDB" id="A0AAD3H0Z3"/>
<proteinExistence type="predicted"/>
<dbReference type="Proteomes" id="UP001054902">
    <property type="component" value="Unassembled WGS sequence"/>
</dbReference>
<name>A0AAD3H0Z3_9STRA</name>
<evidence type="ECO:0000313" key="2">
    <source>
        <dbReference type="EMBL" id="GFH46083.1"/>
    </source>
</evidence>
<organism evidence="2 3">
    <name type="scientific">Chaetoceros tenuissimus</name>
    <dbReference type="NCBI Taxonomy" id="426638"/>
    <lineage>
        <taxon>Eukaryota</taxon>
        <taxon>Sar</taxon>
        <taxon>Stramenopiles</taxon>
        <taxon>Ochrophyta</taxon>
        <taxon>Bacillariophyta</taxon>
        <taxon>Coscinodiscophyceae</taxon>
        <taxon>Chaetocerotophycidae</taxon>
        <taxon>Chaetocerotales</taxon>
        <taxon>Chaetocerotaceae</taxon>
        <taxon>Chaetoceros</taxon>
    </lineage>
</organism>
<keyword evidence="3" id="KW-1185">Reference proteome</keyword>
<dbReference type="EMBL" id="BLLK01000022">
    <property type="protein sequence ID" value="GFH46083.1"/>
    <property type="molecule type" value="Genomic_DNA"/>
</dbReference>
<evidence type="ECO:0000313" key="3">
    <source>
        <dbReference type="Proteomes" id="UP001054902"/>
    </source>
</evidence>
<feature type="compositionally biased region" description="Basic and acidic residues" evidence="1">
    <location>
        <begin position="129"/>
        <end position="143"/>
    </location>
</feature>
<comment type="caution">
    <text evidence="2">The sequence shown here is derived from an EMBL/GenBank/DDBJ whole genome shotgun (WGS) entry which is preliminary data.</text>
</comment>
<sequence>MPSIRNNDNSSNREQGLRREDGVPSFIFVIRYHDELSMDNDARHDYHEAFRGRDSRSRDRHRYDYQGYSGGNRADRSCSYHDRRGNEYDYYSGRRYRDGRSGRYVVEDDRYNSSRRDERYRNDYGYNHRGNDYNRSEGRRESNSNRGGSTWNNDGRSSSHPFHGGQNHGSQQSSRGQKRNRY</sequence>
<reference evidence="2 3" key="1">
    <citation type="journal article" date="2021" name="Sci. Rep.">
        <title>The genome of the diatom Chaetoceros tenuissimus carries an ancient integrated fragment of an extant virus.</title>
        <authorList>
            <person name="Hongo Y."/>
            <person name="Kimura K."/>
            <person name="Takaki Y."/>
            <person name="Yoshida Y."/>
            <person name="Baba S."/>
            <person name="Kobayashi G."/>
            <person name="Nagasaki K."/>
            <person name="Hano T."/>
            <person name="Tomaru Y."/>
        </authorList>
    </citation>
    <scope>NUCLEOTIDE SEQUENCE [LARGE SCALE GENOMIC DNA]</scope>
    <source>
        <strain evidence="2 3">NIES-3715</strain>
    </source>
</reference>
<evidence type="ECO:0000256" key="1">
    <source>
        <dbReference type="SAM" id="MobiDB-lite"/>
    </source>
</evidence>